<gene>
    <name evidence="1" type="ORF">ACFFLM_00550</name>
</gene>
<keyword evidence="2" id="KW-1185">Reference proteome</keyword>
<reference evidence="1 2" key="1">
    <citation type="submission" date="2024-09" db="EMBL/GenBank/DDBJ databases">
        <authorList>
            <person name="Sun Q."/>
            <person name="Mori K."/>
        </authorList>
    </citation>
    <scope>NUCLEOTIDE SEQUENCE [LARGE SCALE GENOMIC DNA]</scope>
    <source>
        <strain evidence="1 2">JCM 13503</strain>
    </source>
</reference>
<name>A0ABV6ASK5_9DEIO</name>
<protein>
    <submittedName>
        <fullName evidence="1">Uncharacterized protein</fullName>
    </submittedName>
</protein>
<evidence type="ECO:0000313" key="1">
    <source>
        <dbReference type="EMBL" id="MFB9990482.1"/>
    </source>
</evidence>
<dbReference type="EMBL" id="JBHLYR010000003">
    <property type="protein sequence ID" value="MFB9990482.1"/>
    <property type="molecule type" value="Genomic_DNA"/>
</dbReference>
<proteinExistence type="predicted"/>
<dbReference type="RefSeq" id="WP_380004442.1">
    <property type="nucleotide sequence ID" value="NZ_JBHLYR010000003.1"/>
</dbReference>
<evidence type="ECO:0000313" key="2">
    <source>
        <dbReference type="Proteomes" id="UP001589733"/>
    </source>
</evidence>
<organism evidence="1 2">
    <name type="scientific">Deinococcus oregonensis</name>
    <dbReference type="NCBI Taxonomy" id="1805970"/>
    <lineage>
        <taxon>Bacteria</taxon>
        <taxon>Thermotogati</taxon>
        <taxon>Deinococcota</taxon>
        <taxon>Deinococci</taxon>
        <taxon>Deinococcales</taxon>
        <taxon>Deinococcaceae</taxon>
        <taxon>Deinococcus</taxon>
    </lineage>
</organism>
<comment type="caution">
    <text evidence="1">The sequence shown here is derived from an EMBL/GenBank/DDBJ whole genome shotgun (WGS) entry which is preliminary data.</text>
</comment>
<accession>A0ABV6ASK5</accession>
<dbReference type="Proteomes" id="UP001589733">
    <property type="component" value="Unassembled WGS sequence"/>
</dbReference>
<sequence>MHQRDLTPVELADLLDAAYRQDRGLGGEGLGLPERVELADFLGCHPDVQAKAWLAWQELIAEGGDMEEGEPQYWLDVEFVEPCPEHNSTSPALSGFCHKIRRTVRDDQIR</sequence>